<dbReference type="SUPFAM" id="SSF46689">
    <property type="entry name" value="Homeodomain-like"/>
    <property type="match status" value="2"/>
</dbReference>
<dbReference type="STRING" id="1891926.Fuma_02536"/>
<dbReference type="Proteomes" id="UP000187735">
    <property type="component" value="Chromosome"/>
</dbReference>
<dbReference type="InterPro" id="IPR018062">
    <property type="entry name" value="HTH_AraC-typ_CS"/>
</dbReference>
<organism evidence="5 6">
    <name type="scientific">Fuerstiella marisgermanici</name>
    <dbReference type="NCBI Taxonomy" id="1891926"/>
    <lineage>
        <taxon>Bacteria</taxon>
        <taxon>Pseudomonadati</taxon>
        <taxon>Planctomycetota</taxon>
        <taxon>Planctomycetia</taxon>
        <taxon>Planctomycetales</taxon>
        <taxon>Planctomycetaceae</taxon>
        <taxon>Fuerstiella</taxon>
    </lineage>
</organism>
<dbReference type="InterPro" id="IPR014710">
    <property type="entry name" value="RmlC-like_jellyroll"/>
</dbReference>
<protein>
    <submittedName>
        <fullName evidence="5">L-rhamnose operon regulatory protein RhaS</fullName>
    </submittedName>
</protein>
<dbReference type="Pfam" id="PF12833">
    <property type="entry name" value="HTH_18"/>
    <property type="match status" value="1"/>
</dbReference>
<dbReference type="InterPro" id="IPR011051">
    <property type="entry name" value="RmlC_Cupin_sf"/>
</dbReference>
<keyword evidence="2" id="KW-0238">DNA-binding</keyword>
<dbReference type="Pfam" id="PF02311">
    <property type="entry name" value="AraC_binding"/>
    <property type="match status" value="1"/>
</dbReference>
<dbReference type="SMART" id="SM00342">
    <property type="entry name" value="HTH_ARAC"/>
    <property type="match status" value="1"/>
</dbReference>
<dbReference type="Gene3D" id="1.10.10.60">
    <property type="entry name" value="Homeodomain-like"/>
    <property type="match status" value="2"/>
</dbReference>
<reference evidence="5 6" key="1">
    <citation type="journal article" date="2016" name="Front. Microbiol.">
        <title>Fuerstia marisgermanicae gen. nov., sp. nov., an Unusual Member of the Phylum Planctomycetes from the German Wadden Sea.</title>
        <authorList>
            <person name="Kohn T."/>
            <person name="Heuer A."/>
            <person name="Jogler M."/>
            <person name="Vollmers J."/>
            <person name="Boedeker C."/>
            <person name="Bunk B."/>
            <person name="Rast P."/>
            <person name="Borchert D."/>
            <person name="Glockner I."/>
            <person name="Freese H.M."/>
            <person name="Klenk H.P."/>
            <person name="Overmann J."/>
            <person name="Kaster A.K."/>
            <person name="Rohde M."/>
            <person name="Wiegand S."/>
            <person name="Jogler C."/>
        </authorList>
    </citation>
    <scope>NUCLEOTIDE SEQUENCE [LARGE SCALE GENOMIC DNA]</scope>
    <source>
        <strain evidence="5 6">NH11</strain>
    </source>
</reference>
<keyword evidence="1" id="KW-0805">Transcription regulation</keyword>
<dbReference type="KEGG" id="fmr:Fuma_02536"/>
<dbReference type="PROSITE" id="PS00041">
    <property type="entry name" value="HTH_ARAC_FAMILY_1"/>
    <property type="match status" value="1"/>
</dbReference>
<dbReference type="InterPro" id="IPR003313">
    <property type="entry name" value="AraC-bd"/>
</dbReference>
<dbReference type="EMBL" id="CP017641">
    <property type="protein sequence ID" value="APZ92924.1"/>
    <property type="molecule type" value="Genomic_DNA"/>
</dbReference>
<gene>
    <name evidence="5" type="primary">rhaS</name>
    <name evidence="5" type="ORF">Fuma_02536</name>
</gene>
<proteinExistence type="predicted"/>
<keyword evidence="3" id="KW-0804">Transcription</keyword>
<evidence type="ECO:0000313" key="6">
    <source>
        <dbReference type="Proteomes" id="UP000187735"/>
    </source>
</evidence>
<dbReference type="InterPro" id="IPR018060">
    <property type="entry name" value="HTH_AraC"/>
</dbReference>
<evidence type="ECO:0000256" key="1">
    <source>
        <dbReference type="ARBA" id="ARBA00023015"/>
    </source>
</evidence>
<name>A0A1P8WFT8_9PLAN</name>
<dbReference type="PRINTS" id="PR00032">
    <property type="entry name" value="HTHARAC"/>
</dbReference>
<evidence type="ECO:0000313" key="5">
    <source>
        <dbReference type="EMBL" id="APZ92924.1"/>
    </source>
</evidence>
<dbReference type="PANTHER" id="PTHR43280">
    <property type="entry name" value="ARAC-FAMILY TRANSCRIPTIONAL REGULATOR"/>
    <property type="match status" value="1"/>
</dbReference>
<dbReference type="GO" id="GO:0003700">
    <property type="term" value="F:DNA-binding transcription factor activity"/>
    <property type="evidence" value="ECO:0007669"/>
    <property type="project" value="InterPro"/>
</dbReference>
<dbReference type="AlphaFoldDB" id="A0A1P8WFT8"/>
<dbReference type="GO" id="GO:0043565">
    <property type="term" value="F:sequence-specific DNA binding"/>
    <property type="evidence" value="ECO:0007669"/>
    <property type="project" value="InterPro"/>
</dbReference>
<feature type="domain" description="HTH araC/xylS-type" evidence="4">
    <location>
        <begin position="184"/>
        <end position="282"/>
    </location>
</feature>
<dbReference type="PROSITE" id="PS01124">
    <property type="entry name" value="HTH_ARAC_FAMILY_2"/>
    <property type="match status" value="1"/>
</dbReference>
<dbReference type="Gene3D" id="2.60.120.10">
    <property type="entry name" value="Jelly Rolls"/>
    <property type="match status" value="1"/>
</dbReference>
<evidence type="ECO:0000256" key="2">
    <source>
        <dbReference type="ARBA" id="ARBA00023125"/>
    </source>
</evidence>
<dbReference type="InterPro" id="IPR009057">
    <property type="entry name" value="Homeodomain-like_sf"/>
</dbReference>
<dbReference type="RefSeq" id="WP_077024476.1">
    <property type="nucleotide sequence ID" value="NZ_CP017641.1"/>
</dbReference>
<keyword evidence="6" id="KW-1185">Reference proteome</keyword>
<dbReference type="PANTHER" id="PTHR43280:SF27">
    <property type="entry name" value="TRANSCRIPTIONAL REGULATOR MTLR"/>
    <property type="match status" value="1"/>
</dbReference>
<dbReference type="SUPFAM" id="SSF51182">
    <property type="entry name" value="RmlC-like cupins"/>
    <property type="match status" value="1"/>
</dbReference>
<sequence length="289" mass="32535">MKNIPQPFASPQRADESIRVIAIDESYAGCSWHFHPELQLCHVEAGRGQRLIGDRLCEIEHGEVILLGSNLPHVWRYESCAAGHIKANVVHFDAAVLGSDWLDRPELCDVRLLLTRASQGLQAEGELKYQLAQRIAQLATMKGLPRIISLLELLHMMAESRDLKTICSTGYQPVAAQLDVARLRRACDFINDHVNEELTRDAAAEVVHMSGSGFSRFFKSHTGMSFQEFVADVRISRACQLLVTSEMSITEIAFACGFNELTTFNRTFRKYRDTTPSKYRSMVNAVQHK</sequence>
<dbReference type="OrthoDB" id="9778008at2"/>
<accession>A0A1P8WFT8</accession>
<evidence type="ECO:0000259" key="4">
    <source>
        <dbReference type="PROSITE" id="PS01124"/>
    </source>
</evidence>
<evidence type="ECO:0000256" key="3">
    <source>
        <dbReference type="ARBA" id="ARBA00023163"/>
    </source>
</evidence>
<dbReference type="InterPro" id="IPR020449">
    <property type="entry name" value="Tscrpt_reg_AraC-type_HTH"/>
</dbReference>